<evidence type="ECO:0000313" key="7">
    <source>
        <dbReference type="EMBL" id="KND96410.1"/>
    </source>
</evidence>
<dbReference type="GO" id="GO:0009986">
    <property type="term" value="C:cell surface"/>
    <property type="evidence" value="ECO:0007669"/>
    <property type="project" value="TreeGrafter"/>
</dbReference>
<dbReference type="GO" id="GO:0070879">
    <property type="term" value="P:fungal-type cell wall beta-glucan metabolic process"/>
    <property type="evidence" value="ECO:0007669"/>
    <property type="project" value="EnsemblFungi"/>
</dbReference>
<keyword evidence="4" id="KW-0961">Cell wall biogenesis/degradation</keyword>
<sequence>MGLSKLVDKMRAHSVDSVNAADPPVTAGQPPTKKQIYRARYNFGPNFGACFVGEKWIFHSPFPEGANTELEAAEKNIKELGKDGAREKLENHWKSYVNDDDWQWLKDNGVTAIRLPIGYWNIDGGKYTKGTKFEKVADIYKNSWEIVKKNFIEPAGRFDIGVLIDVHGLPYGANGNDHSGESANGKAEFWEKKSAQSLMIDALKFVAGDVAQYENIAGIQIVNESEFSETAGKQKKYYAEAINAIRSVDKSVPVVISDGWWPDQWAKWVQENQEIGTTIGVVIDHHVYRCFDDKDKCKSPEQITNDLDGDLLTNINDDGNGVDFMVGEWSCILDGQTISKAGLDPNDYGNQKRAELTGQYGAKVADLIFKRAGGGCFFWTYKFESGNGGEWDFRQQLHHSFSPPAITVPDDNKFQELLDGNLKAHTDYWNLQNPKEKYEHDRYKEGFTAAWRDSVEFAKQGSLLGRRQAVKCARLKEHIDAKGKSKFLWEWEQGYDKAIEEFNKL</sequence>
<dbReference type="GO" id="GO:0009251">
    <property type="term" value="P:glucan catabolic process"/>
    <property type="evidence" value="ECO:0007669"/>
    <property type="project" value="TreeGrafter"/>
</dbReference>
<dbReference type="GO" id="GO:0000935">
    <property type="term" value="C:division septum"/>
    <property type="evidence" value="ECO:0007669"/>
    <property type="project" value="EnsemblFungi"/>
</dbReference>
<dbReference type="Proteomes" id="UP000037122">
    <property type="component" value="Unassembled WGS sequence"/>
</dbReference>
<dbReference type="Gene3D" id="3.20.20.80">
    <property type="entry name" value="Glycosidases"/>
    <property type="match status" value="1"/>
</dbReference>
<dbReference type="FunFam" id="3.20.20.80:FF:000100">
    <property type="entry name" value="Glycoside hydrolase superfamily"/>
    <property type="match status" value="1"/>
</dbReference>
<comment type="caution">
    <text evidence="7">The sequence shown here is derived from an EMBL/GenBank/DDBJ whole genome shotgun (WGS) entry which is preliminary data.</text>
</comment>
<evidence type="ECO:0000313" key="8">
    <source>
        <dbReference type="Proteomes" id="UP000037122"/>
    </source>
</evidence>
<dbReference type="SUPFAM" id="SSF51445">
    <property type="entry name" value="(Trans)glycosidases"/>
    <property type="match status" value="1"/>
</dbReference>
<evidence type="ECO:0000256" key="4">
    <source>
        <dbReference type="ARBA" id="ARBA00023316"/>
    </source>
</evidence>
<gene>
    <name evidence="7" type="ORF">QG37_07297</name>
</gene>
<dbReference type="VEuPathDB" id="FungiDB:CJJ07_003538"/>
<dbReference type="Pfam" id="PF00150">
    <property type="entry name" value="Cellulase"/>
    <property type="match status" value="1"/>
</dbReference>
<evidence type="ECO:0000256" key="2">
    <source>
        <dbReference type="ARBA" id="ARBA00022801"/>
    </source>
</evidence>
<dbReference type="GO" id="GO:0005737">
    <property type="term" value="C:cytoplasm"/>
    <property type="evidence" value="ECO:0007669"/>
    <property type="project" value="UniProtKB-ARBA"/>
</dbReference>
<reference evidence="8" key="1">
    <citation type="journal article" date="2015" name="BMC Genomics">
        <title>Draft genome of a commonly misdiagnosed multidrug resistant pathogen Candida auris.</title>
        <authorList>
            <person name="Chatterjee S."/>
            <person name="Alampalli S.V."/>
            <person name="Nageshan R.K."/>
            <person name="Chettiar S.T."/>
            <person name="Joshi S."/>
            <person name="Tatu U.S."/>
        </authorList>
    </citation>
    <scope>NUCLEOTIDE SEQUENCE [LARGE SCALE GENOMIC DNA]</scope>
    <source>
        <strain evidence="8">6684</strain>
    </source>
</reference>
<organism evidence="7 8">
    <name type="scientific">Candidozyma auris</name>
    <name type="common">Yeast</name>
    <name type="synonym">Candida auris</name>
    <dbReference type="NCBI Taxonomy" id="498019"/>
    <lineage>
        <taxon>Eukaryota</taxon>
        <taxon>Fungi</taxon>
        <taxon>Dikarya</taxon>
        <taxon>Ascomycota</taxon>
        <taxon>Saccharomycotina</taxon>
        <taxon>Pichiomycetes</taxon>
        <taxon>Metschnikowiaceae</taxon>
        <taxon>Candidozyma</taxon>
    </lineage>
</organism>
<dbReference type="AlphaFoldDB" id="A0A0L0NRW0"/>
<dbReference type="InterPro" id="IPR001547">
    <property type="entry name" value="Glyco_hydro_5"/>
</dbReference>
<evidence type="ECO:0000259" key="6">
    <source>
        <dbReference type="Pfam" id="PF00150"/>
    </source>
</evidence>
<feature type="domain" description="Glycoside hydrolase family 5" evidence="6">
    <location>
        <begin position="87"/>
        <end position="332"/>
    </location>
</feature>
<dbReference type="EMBL" id="LGST01000056">
    <property type="protein sequence ID" value="KND96410.1"/>
    <property type="molecule type" value="Genomic_DNA"/>
</dbReference>
<proteinExistence type="inferred from homology"/>
<dbReference type="GO" id="GO:0046557">
    <property type="term" value="F:glucan endo-1,6-beta-glucosidase activity"/>
    <property type="evidence" value="ECO:0007669"/>
    <property type="project" value="EnsemblFungi"/>
</dbReference>
<dbReference type="PANTHER" id="PTHR31297:SF43">
    <property type="entry name" value="GLUCAN 1,3-BETA-GLUCOSIDASE 3"/>
    <property type="match status" value="1"/>
</dbReference>
<dbReference type="InterPro" id="IPR050386">
    <property type="entry name" value="Glycosyl_hydrolase_5"/>
</dbReference>
<evidence type="ECO:0000256" key="1">
    <source>
        <dbReference type="ARBA" id="ARBA00005641"/>
    </source>
</evidence>
<dbReference type="VEuPathDB" id="FungiDB:CJJ09_001515"/>
<protein>
    <recommendedName>
        <fullName evidence="6">Glycoside hydrolase family 5 domain-containing protein</fullName>
    </recommendedName>
</protein>
<keyword evidence="3 5" id="KW-0326">Glycosidase</keyword>
<keyword evidence="2 5" id="KW-0378">Hydrolase</keyword>
<dbReference type="GO" id="GO:1990819">
    <property type="term" value="C:mating projection actin fusion focus"/>
    <property type="evidence" value="ECO:0007669"/>
    <property type="project" value="EnsemblFungi"/>
</dbReference>
<dbReference type="GO" id="GO:0005576">
    <property type="term" value="C:extracellular region"/>
    <property type="evidence" value="ECO:0007669"/>
    <property type="project" value="EnsemblFungi"/>
</dbReference>
<evidence type="ECO:0000256" key="5">
    <source>
        <dbReference type="RuleBase" id="RU361153"/>
    </source>
</evidence>
<dbReference type="VEuPathDB" id="FungiDB:QG37_07297"/>
<evidence type="ECO:0000256" key="3">
    <source>
        <dbReference type="ARBA" id="ARBA00023295"/>
    </source>
</evidence>
<name>A0A0L0NRW0_CANAR</name>
<accession>A0A0L0NRW0</accession>
<comment type="similarity">
    <text evidence="1 5">Belongs to the glycosyl hydrolase 5 (cellulase A) family.</text>
</comment>
<dbReference type="VEuPathDB" id="FungiDB:B9J08_003251"/>
<dbReference type="VEuPathDB" id="FungiDB:CJI97_002631"/>
<dbReference type="GO" id="GO:1904541">
    <property type="term" value="P:fungal-type cell wall disassembly involved in conjugation with cellular fusion"/>
    <property type="evidence" value="ECO:0007669"/>
    <property type="project" value="EnsemblFungi"/>
</dbReference>
<dbReference type="InterPro" id="IPR017853">
    <property type="entry name" value="GH"/>
</dbReference>
<dbReference type="VEuPathDB" id="FungiDB:CJI96_0000424"/>
<dbReference type="PANTHER" id="PTHR31297">
    <property type="entry name" value="GLUCAN ENDO-1,6-BETA-GLUCOSIDASE B"/>
    <property type="match status" value="1"/>
</dbReference>